<dbReference type="Proteomes" id="UP000253729">
    <property type="component" value="Unassembled WGS sequence"/>
</dbReference>
<dbReference type="EMBL" id="KZ852045">
    <property type="protein sequence ID" value="RDH33827.1"/>
    <property type="molecule type" value="Genomic_DNA"/>
</dbReference>
<protein>
    <submittedName>
        <fullName evidence="1">Uncharacterized protein</fullName>
    </submittedName>
</protein>
<accession>A0A3F3Q458</accession>
<name>A0A3F3Q458_9EURO</name>
<organism evidence="1 2">
    <name type="scientific">Aspergillus welwitschiae</name>
    <dbReference type="NCBI Taxonomy" id="1341132"/>
    <lineage>
        <taxon>Eukaryota</taxon>
        <taxon>Fungi</taxon>
        <taxon>Dikarya</taxon>
        <taxon>Ascomycota</taxon>
        <taxon>Pezizomycotina</taxon>
        <taxon>Eurotiomycetes</taxon>
        <taxon>Eurotiomycetidae</taxon>
        <taxon>Eurotiales</taxon>
        <taxon>Aspergillaceae</taxon>
        <taxon>Aspergillus</taxon>
        <taxon>Aspergillus subgen. Circumdati</taxon>
    </lineage>
</organism>
<dbReference type="PROSITE" id="PS51257">
    <property type="entry name" value="PROKAR_LIPOPROTEIN"/>
    <property type="match status" value="1"/>
</dbReference>
<evidence type="ECO:0000313" key="2">
    <source>
        <dbReference type="Proteomes" id="UP000253729"/>
    </source>
</evidence>
<keyword evidence="2" id="KW-1185">Reference proteome</keyword>
<dbReference type="AlphaFoldDB" id="A0A3F3Q458"/>
<reference evidence="1 2" key="1">
    <citation type="submission" date="2018-07" db="EMBL/GenBank/DDBJ databases">
        <title>The genomes of Aspergillus section Nigri reveals drivers in fungal speciation.</title>
        <authorList>
            <consortium name="DOE Joint Genome Institute"/>
            <person name="Vesth T.C."/>
            <person name="Nybo J."/>
            <person name="Theobald S."/>
            <person name="Brandl J."/>
            <person name="Frisvad J.C."/>
            <person name="Nielsen K.F."/>
            <person name="Lyhne E.K."/>
            <person name="Kogle M.E."/>
            <person name="Kuo A."/>
            <person name="Riley R."/>
            <person name="Clum A."/>
            <person name="Nolan M."/>
            <person name="Lipzen A."/>
            <person name="Salamov A."/>
            <person name="Henrissat B."/>
            <person name="Wiebenga A."/>
            <person name="De vries R.P."/>
            <person name="Grigoriev I.V."/>
            <person name="Mortensen U.H."/>
            <person name="Andersen M.R."/>
            <person name="Baker S.E."/>
        </authorList>
    </citation>
    <scope>NUCLEOTIDE SEQUENCE [LARGE SCALE GENOMIC DNA]</scope>
    <source>
        <strain evidence="1 2">CBS 139.54b</strain>
    </source>
</reference>
<dbReference type="GeneID" id="38134448"/>
<sequence>MLHIFKRALDLLSHLAHPSFGLSVSCKHVVVNRSHRIASLLHRAFRHPGIRAIVA</sequence>
<dbReference type="RefSeq" id="XP_026626849.1">
    <property type="nucleotide sequence ID" value="XM_026766092.1"/>
</dbReference>
<evidence type="ECO:0000313" key="1">
    <source>
        <dbReference type="EMBL" id="RDH33827.1"/>
    </source>
</evidence>
<proteinExistence type="predicted"/>
<gene>
    <name evidence="1" type="ORF">BDQ94DRAFT_142738</name>
</gene>